<accession>A0AAQ3M8F9</accession>
<name>A0AAQ3M8F9_9PEZI</name>
<evidence type="ECO:0000313" key="4">
    <source>
        <dbReference type="Proteomes" id="UP001303373"/>
    </source>
</evidence>
<organism evidence="3 4">
    <name type="scientific">Acrodontium crateriforme</name>
    <dbReference type="NCBI Taxonomy" id="150365"/>
    <lineage>
        <taxon>Eukaryota</taxon>
        <taxon>Fungi</taxon>
        <taxon>Dikarya</taxon>
        <taxon>Ascomycota</taxon>
        <taxon>Pezizomycotina</taxon>
        <taxon>Dothideomycetes</taxon>
        <taxon>Dothideomycetidae</taxon>
        <taxon>Mycosphaerellales</taxon>
        <taxon>Teratosphaeriaceae</taxon>
        <taxon>Acrodontium</taxon>
    </lineage>
</organism>
<dbReference type="AlphaFoldDB" id="A0AAQ3M8F9"/>
<feature type="region of interest" description="Disordered" evidence="1">
    <location>
        <begin position="80"/>
        <end position="169"/>
    </location>
</feature>
<protein>
    <submittedName>
        <fullName evidence="3">Uncharacterized protein</fullName>
    </submittedName>
</protein>
<feature type="chain" id="PRO_5042904904" evidence="2">
    <location>
        <begin position="22"/>
        <end position="192"/>
    </location>
</feature>
<evidence type="ECO:0000256" key="2">
    <source>
        <dbReference type="SAM" id="SignalP"/>
    </source>
</evidence>
<keyword evidence="4" id="KW-1185">Reference proteome</keyword>
<keyword evidence="2" id="KW-0732">Signal</keyword>
<evidence type="ECO:0000313" key="3">
    <source>
        <dbReference type="EMBL" id="WPH01886.1"/>
    </source>
</evidence>
<feature type="compositionally biased region" description="Low complexity" evidence="1">
    <location>
        <begin position="80"/>
        <end position="165"/>
    </location>
</feature>
<reference evidence="3 4" key="1">
    <citation type="submission" date="2023-11" db="EMBL/GenBank/DDBJ databases">
        <title>An acidophilic fungus is an integral part of prey digestion in a carnivorous sundew plant.</title>
        <authorList>
            <person name="Tsai I.J."/>
        </authorList>
    </citation>
    <scope>NUCLEOTIDE SEQUENCE [LARGE SCALE GENOMIC DNA]</scope>
    <source>
        <strain evidence="3">169a</strain>
    </source>
</reference>
<evidence type="ECO:0000256" key="1">
    <source>
        <dbReference type="SAM" id="MobiDB-lite"/>
    </source>
</evidence>
<proteinExistence type="predicted"/>
<feature type="signal peptide" evidence="2">
    <location>
        <begin position="1"/>
        <end position="21"/>
    </location>
</feature>
<dbReference type="EMBL" id="CP138586">
    <property type="protein sequence ID" value="WPH01886.1"/>
    <property type="molecule type" value="Genomic_DNA"/>
</dbReference>
<dbReference type="Proteomes" id="UP001303373">
    <property type="component" value="Chromosome 7"/>
</dbReference>
<gene>
    <name evidence="3" type="ORF">R9X50_00474000</name>
</gene>
<sequence length="192" mass="18161">MFAKTTAILAVFSLAAQVAVATPPACLIAAVNTQPDPSNYKEVCNSSDVVKYINSKCGDNQATANSAFAAVCKAEGITISSSSSSSSSSTSSSGSSNSASQTGSASSQGGSSSGTMTASSGSSTATDSSSSSSTDSPSSSSGSSSSGASSSGSTTSSAASTSSTSKTNGAARLGMDAVGLVAIGAFGAMLAL</sequence>